<dbReference type="AlphaFoldDB" id="I4AJM8"/>
<keyword evidence="3" id="KW-1185">Reference proteome</keyword>
<dbReference type="EMBL" id="CP003345">
    <property type="protein sequence ID" value="AFM04163.1"/>
    <property type="molecule type" value="Genomic_DNA"/>
</dbReference>
<feature type="domain" description="AraC effector-binding" evidence="1">
    <location>
        <begin position="1"/>
        <end position="152"/>
    </location>
</feature>
<dbReference type="SMART" id="SM00871">
    <property type="entry name" value="AraC_E_bind"/>
    <property type="match status" value="1"/>
</dbReference>
<dbReference type="Proteomes" id="UP000006054">
    <property type="component" value="Chromosome"/>
</dbReference>
<dbReference type="InterPro" id="IPR029441">
    <property type="entry name" value="Cass2"/>
</dbReference>
<evidence type="ECO:0000313" key="3">
    <source>
        <dbReference type="Proteomes" id="UP000006054"/>
    </source>
</evidence>
<dbReference type="Pfam" id="PF14526">
    <property type="entry name" value="Cass2"/>
    <property type="match status" value="1"/>
</dbReference>
<sequence>METQKIEAFDVVGISIRTTNKNQQAAKDIPALWERFISESITEKIPNKISDDVYCIYTEYESDHTQPYTVILGCKVKSLEDIPKGMVSKKIATTEYQKFTAKGNLREGIIYDKWLEIWNTDLNRKFTSDFEIYKEKSMNPNGAEVDIFIAVEN</sequence>
<dbReference type="SUPFAM" id="SSF55136">
    <property type="entry name" value="Probable bacterial effector-binding domain"/>
    <property type="match status" value="1"/>
</dbReference>
<dbReference type="eggNOG" id="COG3708">
    <property type="taxonomic scope" value="Bacteria"/>
</dbReference>
<reference evidence="3" key="1">
    <citation type="submission" date="2012-06" db="EMBL/GenBank/DDBJ databases">
        <title>The complete genome of Flexibacter litoralis DSM 6794.</title>
        <authorList>
            <person name="Lucas S."/>
            <person name="Copeland A."/>
            <person name="Lapidus A."/>
            <person name="Glavina del Rio T."/>
            <person name="Dalin E."/>
            <person name="Tice H."/>
            <person name="Bruce D."/>
            <person name="Goodwin L."/>
            <person name="Pitluck S."/>
            <person name="Peters L."/>
            <person name="Ovchinnikova G."/>
            <person name="Lu M."/>
            <person name="Kyrpides N."/>
            <person name="Mavromatis K."/>
            <person name="Ivanova N."/>
            <person name="Brettin T."/>
            <person name="Detter J.C."/>
            <person name="Han C."/>
            <person name="Larimer F."/>
            <person name="Land M."/>
            <person name="Hauser L."/>
            <person name="Markowitz V."/>
            <person name="Cheng J.-F."/>
            <person name="Hugenholtz P."/>
            <person name="Woyke T."/>
            <person name="Wu D."/>
            <person name="Spring S."/>
            <person name="Lang E."/>
            <person name="Kopitz M."/>
            <person name="Brambilla E."/>
            <person name="Klenk H.-P."/>
            <person name="Eisen J.A."/>
        </authorList>
    </citation>
    <scope>NUCLEOTIDE SEQUENCE [LARGE SCALE GENOMIC DNA]</scope>
    <source>
        <strain evidence="3">ATCC 23117 / DSM 6794 / NBRC 15988 / NCIMB 1366 / Sio-4</strain>
    </source>
</reference>
<dbReference type="PANTHER" id="PTHR36444:SF2">
    <property type="entry name" value="TRANSCRIPTIONAL REGULATOR PROTEIN YOBU-RELATED"/>
    <property type="match status" value="1"/>
</dbReference>
<gene>
    <name evidence="2" type="ordered locus">Fleli_1764</name>
</gene>
<dbReference type="PATRIC" id="fig|880071.3.peg.1739"/>
<evidence type="ECO:0000313" key="2">
    <source>
        <dbReference type="EMBL" id="AFM04163.1"/>
    </source>
</evidence>
<dbReference type="KEGG" id="fli:Fleli_1764"/>
<dbReference type="InterPro" id="IPR011256">
    <property type="entry name" value="Reg_factor_effector_dom_sf"/>
</dbReference>
<organism evidence="2 3">
    <name type="scientific">Bernardetia litoralis (strain ATCC 23117 / DSM 6794 / NBRC 15988 / NCIMB 1366 / Fx l1 / Sio-4)</name>
    <name type="common">Flexibacter litoralis</name>
    <dbReference type="NCBI Taxonomy" id="880071"/>
    <lineage>
        <taxon>Bacteria</taxon>
        <taxon>Pseudomonadati</taxon>
        <taxon>Bacteroidota</taxon>
        <taxon>Cytophagia</taxon>
        <taxon>Cytophagales</taxon>
        <taxon>Bernardetiaceae</taxon>
        <taxon>Bernardetia</taxon>
    </lineage>
</organism>
<protein>
    <recommendedName>
        <fullName evidence="1">AraC effector-binding domain-containing protein</fullName>
    </recommendedName>
</protein>
<evidence type="ECO:0000259" key="1">
    <source>
        <dbReference type="SMART" id="SM00871"/>
    </source>
</evidence>
<dbReference type="PANTHER" id="PTHR36444">
    <property type="entry name" value="TRANSCRIPTIONAL REGULATOR PROTEIN YOBU-RELATED"/>
    <property type="match status" value="1"/>
</dbReference>
<dbReference type="InterPro" id="IPR010499">
    <property type="entry name" value="AraC_E-bd"/>
</dbReference>
<name>I4AJM8_BERLS</name>
<dbReference type="InterPro" id="IPR053182">
    <property type="entry name" value="YobU-like_regulator"/>
</dbReference>
<dbReference type="HOGENOM" id="CLU_106591_1_0_10"/>
<accession>I4AJM8</accession>
<proteinExistence type="predicted"/>
<dbReference type="OrthoDB" id="9801008at2"/>
<dbReference type="STRING" id="880071.Fleli_1764"/>
<dbReference type="Gene3D" id="3.20.80.10">
    <property type="entry name" value="Regulatory factor, effector binding domain"/>
    <property type="match status" value="1"/>
</dbReference>
<dbReference type="RefSeq" id="WP_014797616.1">
    <property type="nucleotide sequence ID" value="NC_018018.1"/>
</dbReference>